<reference evidence="3" key="1">
    <citation type="submission" date="2019-10" db="EMBL/GenBank/DDBJ databases">
        <title>Lacipirellula parvula gen. nov., sp. nov., representing a lineage of planctomycetes widespread in freshwater anoxic habitats, and description of the family Lacipirellulaceae.</title>
        <authorList>
            <person name="Dedysh S.N."/>
            <person name="Kulichevskaya I.S."/>
            <person name="Beletsky A.V."/>
            <person name="Rakitin A.L."/>
            <person name="Mardanov A.V."/>
            <person name="Ivanova A.A."/>
            <person name="Saltykova V.X."/>
            <person name="Rijpstra W.I.C."/>
            <person name="Sinninghe Damste J.S."/>
            <person name="Ravin N.V."/>
        </authorList>
    </citation>
    <scope>NUCLEOTIDE SEQUENCE [LARGE SCALE GENOMIC DNA]</scope>
    <source>
        <strain evidence="3">PX69</strain>
    </source>
</reference>
<organism evidence="2 3">
    <name type="scientific">Lacipirellula parvula</name>
    <dbReference type="NCBI Taxonomy" id="2650471"/>
    <lineage>
        <taxon>Bacteria</taxon>
        <taxon>Pseudomonadati</taxon>
        <taxon>Planctomycetota</taxon>
        <taxon>Planctomycetia</taxon>
        <taxon>Pirellulales</taxon>
        <taxon>Lacipirellulaceae</taxon>
        <taxon>Lacipirellula</taxon>
    </lineage>
</organism>
<sequence length="99" mass="11227">MSIRSPLLTYDSFATLIAWISTCLLAAGLSMLFSDHTRWVWTWWGCFGLTAALGLDVAARMRAHKRHEEIAQAVQDRFERELGGAEQGVKYNRRSGDPR</sequence>
<evidence type="ECO:0000313" key="2">
    <source>
        <dbReference type="EMBL" id="BBO33394.1"/>
    </source>
</evidence>
<evidence type="ECO:0000256" key="1">
    <source>
        <dbReference type="SAM" id="Phobius"/>
    </source>
</evidence>
<dbReference type="KEGG" id="lpav:PLANPX_3006"/>
<dbReference type="RefSeq" id="WP_152099178.1">
    <property type="nucleotide sequence ID" value="NZ_AP021861.1"/>
</dbReference>
<dbReference type="EMBL" id="AP021861">
    <property type="protein sequence ID" value="BBO33394.1"/>
    <property type="molecule type" value="Genomic_DNA"/>
</dbReference>
<accession>A0A5K7X9H3</accession>
<proteinExistence type="predicted"/>
<protein>
    <submittedName>
        <fullName evidence="2">Uncharacterized protein</fullName>
    </submittedName>
</protein>
<feature type="transmembrane region" description="Helical" evidence="1">
    <location>
        <begin position="12"/>
        <end position="33"/>
    </location>
</feature>
<dbReference type="AlphaFoldDB" id="A0A5K7X9H3"/>
<keyword evidence="1" id="KW-0812">Transmembrane</keyword>
<dbReference type="Proteomes" id="UP000326837">
    <property type="component" value="Chromosome"/>
</dbReference>
<keyword evidence="1" id="KW-1133">Transmembrane helix</keyword>
<keyword evidence="1" id="KW-0472">Membrane</keyword>
<feature type="transmembrane region" description="Helical" evidence="1">
    <location>
        <begin position="39"/>
        <end position="59"/>
    </location>
</feature>
<evidence type="ECO:0000313" key="3">
    <source>
        <dbReference type="Proteomes" id="UP000326837"/>
    </source>
</evidence>
<gene>
    <name evidence="2" type="ORF">PLANPX_3006</name>
</gene>
<name>A0A5K7X9H3_9BACT</name>
<keyword evidence="3" id="KW-1185">Reference proteome</keyword>